<dbReference type="GeneID" id="40085592"/>
<dbReference type="OrthoDB" id="28269at10239"/>
<dbReference type="KEGG" id="vg:40085592"/>
<proteinExistence type="predicted"/>
<dbReference type="EMBL" id="MF036690">
    <property type="protein sequence ID" value="ARW57606.1"/>
    <property type="molecule type" value="Genomic_DNA"/>
</dbReference>
<reference evidence="1 2" key="1">
    <citation type="submission" date="2017-04" db="EMBL/GenBank/DDBJ databases">
        <title>Environmental T4-family bacteriophages evolve to escape abortive infection via multiple routes in a bacterial host employing altruistic suicide through Type III toxin-antitoxin systems.</title>
        <authorList>
            <person name="Chen B."/>
            <person name="Salmond G.P.C."/>
            <person name="Akusobi C."/>
            <person name="Fang X."/>
        </authorList>
    </citation>
    <scope>NUCLEOTIDE SEQUENCE [LARGE SCALE GENOMIC DNA]</scope>
</reference>
<dbReference type="RefSeq" id="YP_009609508.1">
    <property type="nucleotide sequence ID" value="NC_041996.1"/>
</dbReference>
<sequence length="97" mass="10944">MIIPDGWVGGKPRTKTLSAHYGEIAEQARNNIITTAKREIEESLAKNAAKGLKSILWYPSTNSVREEAAITKWLQDNGCEVKWNHDQRDGHLVVIKF</sequence>
<protein>
    <submittedName>
        <fullName evidence="1">Uncharacterized protein</fullName>
    </submittedName>
</protein>
<evidence type="ECO:0000313" key="2">
    <source>
        <dbReference type="Proteomes" id="UP000225148"/>
    </source>
</evidence>
<name>A0A1Z1LXR3_9CAUD</name>
<organism evidence="1 2">
    <name type="scientific">Serratia phage CHI14</name>
    <dbReference type="NCBI Taxonomy" id="2006941"/>
    <lineage>
        <taxon>Viruses</taxon>
        <taxon>Duplodnaviria</taxon>
        <taxon>Heunggongvirae</taxon>
        <taxon>Uroviricota</taxon>
        <taxon>Caudoviricetes</taxon>
        <taxon>Pantevenvirales</taxon>
        <taxon>Straboviridae</taxon>
        <taxon>Tevenvirinae</taxon>
        <taxon>Winklervirus</taxon>
        <taxon>Winklervirus chi14</taxon>
    </lineage>
</organism>
<keyword evidence="2" id="KW-1185">Reference proteome</keyword>
<evidence type="ECO:0000313" key="1">
    <source>
        <dbReference type="EMBL" id="ARW57606.1"/>
    </source>
</evidence>
<accession>A0A1Z1LXR3</accession>
<dbReference type="Proteomes" id="UP000225148">
    <property type="component" value="Segment"/>
</dbReference>